<keyword evidence="1" id="KW-1185">Reference proteome</keyword>
<dbReference type="RefSeq" id="XP_075103611.1">
    <property type="nucleotide sequence ID" value="XM_075247510.1"/>
</dbReference>
<sequence length="689" mass="79402">MELPWLVGGDFNVLLNEEEKIGGLPVYPPEYEDFDFCVNSCELFDTSYKGSPFTWWNGRPNAECIFKRLDKIIVNSPFQSLFPTTEVKHLIRTGSDHAPLFMTCGDTTITFTKPFKVVHDRMENILPSLISSNQSGFVKRKSIFENILLTQEIVTDIRLRGKSANVVIKLDMAKAYDRVSWKYLMHVLRKMRFVEYFINMIWNLISNNWYSVLINGQASRFFHSTRGVKQGDPLSPALFVLSSEVLPRSLNKLFEDTRFKGFEMPNWTDPLNHLAYVDDTIIFSSADPYSLRKIVEVLSKYEHTSSQMINTTKSSFYMHSNVSSIVSSSIGTITGFSRGEFSFTYLGCTIFYTRRRKDYYNDLIKTVKAKLHSWKGKLLSYGEKATLISSVLQSMPTHIISVFDPPKNMMPTPSGNFSVSSAWNILRHRAHANPGYSKIWTKSLPFKISFFLWRLWKGKIPTDDLWRRSGYMVVSKKAPDVITWELLDRRNTMKYGGAMSCNRVIHEVNKTLHYLARMRYPWLSRIPPLWSDMINFFEGYKPYVGTKIVIWQLPYEGWFKCNTDGASRGNHVPSSYGFCVRDHAGDLVSAKAKEIGETTNIVSEAHANVKGLAYCVEKQLHPLIMETDSLVMWKIIDGKWETPWCIGAEVHTHFSHSMNCQLQQKNLINMDKSQISNLRIRIVKRSEPD</sequence>
<accession>A0AC58U2A4</accession>
<dbReference type="Proteomes" id="UP000790787">
    <property type="component" value="Chromosome 24"/>
</dbReference>
<reference evidence="1" key="1">
    <citation type="journal article" date="2014" name="Nat. Commun.">
        <title>The tobacco genome sequence and its comparison with those of tomato and potato.</title>
        <authorList>
            <person name="Sierro N."/>
            <person name="Battey J.N."/>
            <person name="Ouadi S."/>
            <person name="Bakaher N."/>
            <person name="Bovet L."/>
            <person name="Willig A."/>
            <person name="Goepfert S."/>
            <person name="Peitsch M.C."/>
            <person name="Ivanov N.V."/>
        </authorList>
    </citation>
    <scope>NUCLEOTIDE SEQUENCE [LARGE SCALE GENOMIC DNA]</scope>
</reference>
<evidence type="ECO:0000313" key="2">
    <source>
        <dbReference type="RefSeq" id="XP_075103611.1"/>
    </source>
</evidence>
<evidence type="ECO:0000313" key="1">
    <source>
        <dbReference type="Proteomes" id="UP000790787"/>
    </source>
</evidence>
<protein>
    <submittedName>
        <fullName evidence="2">Uncharacterized protein LOC142178181</fullName>
    </submittedName>
</protein>
<gene>
    <name evidence="2" type="primary">LOC142178181</name>
</gene>
<reference evidence="2" key="2">
    <citation type="submission" date="2025-08" db="UniProtKB">
        <authorList>
            <consortium name="RefSeq"/>
        </authorList>
    </citation>
    <scope>IDENTIFICATION</scope>
    <source>
        <tissue evidence="2">Leaf</tissue>
    </source>
</reference>
<name>A0AC58U2A4_TOBAC</name>
<organism evidence="1 2">
    <name type="scientific">Nicotiana tabacum</name>
    <name type="common">Common tobacco</name>
    <dbReference type="NCBI Taxonomy" id="4097"/>
    <lineage>
        <taxon>Eukaryota</taxon>
        <taxon>Viridiplantae</taxon>
        <taxon>Streptophyta</taxon>
        <taxon>Embryophyta</taxon>
        <taxon>Tracheophyta</taxon>
        <taxon>Spermatophyta</taxon>
        <taxon>Magnoliopsida</taxon>
        <taxon>eudicotyledons</taxon>
        <taxon>Gunneridae</taxon>
        <taxon>Pentapetalae</taxon>
        <taxon>asterids</taxon>
        <taxon>lamiids</taxon>
        <taxon>Solanales</taxon>
        <taxon>Solanaceae</taxon>
        <taxon>Nicotianoideae</taxon>
        <taxon>Nicotianeae</taxon>
        <taxon>Nicotiana</taxon>
    </lineage>
</organism>
<proteinExistence type="predicted"/>